<feature type="domain" description="HTH araC/xylS-type" evidence="4">
    <location>
        <begin position="252"/>
        <end position="332"/>
    </location>
</feature>
<evidence type="ECO:0000256" key="1">
    <source>
        <dbReference type="ARBA" id="ARBA00023015"/>
    </source>
</evidence>
<dbReference type="PROSITE" id="PS01124">
    <property type="entry name" value="HTH_ARAC_FAMILY_2"/>
    <property type="match status" value="1"/>
</dbReference>
<dbReference type="InterPro" id="IPR009057">
    <property type="entry name" value="Homeodomain-like_sf"/>
</dbReference>
<dbReference type="GO" id="GO:0005829">
    <property type="term" value="C:cytosol"/>
    <property type="evidence" value="ECO:0007669"/>
    <property type="project" value="TreeGrafter"/>
</dbReference>
<evidence type="ECO:0000256" key="3">
    <source>
        <dbReference type="ARBA" id="ARBA00023163"/>
    </source>
</evidence>
<dbReference type="SUPFAM" id="SSF46689">
    <property type="entry name" value="Homeodomain-like"/>
    <property type="match status" value="1"/>
</dbReference>
<protein>
    <submittedName>
        <fullName evidence="5">AraC family transcriptional regulator</fullName>
    </submittedName>
</protein>
<keyword evidence="2" id="KW-0238">DNA-binding</keyword>
<dbReference type="RefSeq" id="WP_118844078.1">
    <property type="nucleotide sequence ID" value="NZ_CP032090.1"/>
</dbReference>
<keyword evidence="1" id="KW-0805">Transcription regulation</keyword>
<dbReference type="Gene3D" id="1.10.10.60">
    <property type="entry name" value="Homeodomain-like"/>
    <property type="match status" value="1"/>
</dbReference>
<dbReference type="SMART" id="SM00342">
    <property type="entry name" value="HTH_ARAC"/>
    <property type="match status" value="1"/>
</dbReference>
<sequence>MDYCVRAGSLAGYQELVNELGANPISLLKQAGFLPSHLRDADNMIVYEKVSHLLELTALQLADPLFGFKLGLRQGIRALGLIGAHMAQQENIATALSIARKYSFMHVQGAQLALTHLTAKQCELQISLVINELSRSTLVVQLSIALIYRILRDMAGADFELQCICLQQAISHEQQKILRKMFQCEVVPQAQNNALLFSSHILMKKPIRPDNLITDIINQQFQLNSASVVLPISDLVKHSITMLLPTGECNKDSVALNLGMHPKKLERSLKEAGTSFREVLNETRKSITLRTLEMSNMSMTTLALNLGYAEFSVFSRSFKHWFGLSPRAFKRQIKR</sequence>
<organism evidence="5 6">
    <name type="scientific">Pseudoalteromonas lipolytica</name>
    <dbReference type="NCBI Taxonomy" id="570156"/>
    <lineage>
        <taxon>Bacteria</taxon>
        <taxon>Pseudomonadati</taxon>
        <taxon>Pseudomonadota</taxon>
        <taxon>Gammaproteobacteria</taxon>
        <taxon>Alteromonadales</taxon>
        <taxon>Pseudoalteromonadaceae</taxon>
        <taxon>Pseudoalteromonas</taxon>
    </lineage>
</organism>
<dbReference type="KEGG" id="pdj:D0907_04530"/>
<dbReference type="PANTHER" id="PTHR47894:SF4">
    <property type="entry name" value="HTH-TYPE TRANSCRIPTIONAL REGULATOR GADX"/>
    <property type="match status" value="1"/>
</dbReference>
<reference evidence="5 6" key="1">
    <citation type="submission" date="2018-08" db="EMBL/GenBank/DDBJ databases">
        <title>Draft genome sequence of Pseudoalteromonas donghaensis HJ51.</title>
        <authorList>
            <person name="Oh J."/>
            <person name="Roh D."/>
        </authorList>
    </citation>
    <scope>NUCLEOTIDE SEQUENCE [LARGE SCALE GENOMIC DNA]</scope>
    <source>
        <strain evidence="5 6">HJ51</strain>
    </source>
</reference>
<dbReference type="InterPro" id="IPR018060">
    <property type="entry name" value="HTH_AraC"/>
</dbReference>
<dbReference type="GO" id="GO:0003700">
    <property type="term" value="F:DNA-binding transcription factor activity"/>
    <property type="evidence" value="ECO:0007669"/>
    <property type="project" value="InterPro"/>
</dbReference>
<dbReference type="InterPro" id="IPR032687">
    <property type="entry name" value="AraC-type_N"/>
</dbReference>
<dbReference type="Proteomes" id="UP000264605">
    <property type="component" value="Chromosome"/>
</dbReference>
<dbReference type="GO" id="GO:0000976">
    <property type="term" value="F:transcription cis-regulatory region binding"/>
    <property type="evidence" value="ECO:0007669"/>
    <property type="project" value="TreeGrafter"/>
</dbReference>
<evidence type="ECO:0000313" key="6">
    <source>
        <dbReference type="Proteomes" id="UP000264605"/>
    </source>
</evidence>
<evidence type="ECO:0000259" key="4">
    <source>
        <dbReference type="PROSITE" id="PS01124"/>
    </source>
</evidence>
<dbReference type="EMBL" id="CP032090">
    <property type="protein sequence ID" value="AXV64597.1"/>
    <property type="molecule type" value="Genomic_DNA"/>
</dbReference>
<dbReference type="AlphaFoldDB" id="A0AAD0WBM2"/>
<evidence type="ECO:0000313" key="5">
    <source>
        <dbReference type="EMBL" id="AXV64597.1"/>
    </source>
</evidence>
<proteinExistence type="predicted"/>
<dbReference type="Pfam" id="PF12625">
    <property type="entry name" value="Arabinose_bd"/>
    <property type="match status" value="1"/>
</dbReference>
<name>A0AAD0WBM2_9GAMM</name>
<dbReference type="PANTHER" id="PTHR47894">
    <property type="entry name" value="HTH-TYPE TRANSCRIPTIONAL REGULATOR GADX"/>
    <property type="match status" value="1"/>
</dbReference>
<evidence type="ECO:0000256" key="2">
    <source>
        <dbReference type="ARBA" id="ARBA00023125"/>
    </source>
</evidence>
<gene>
    <name evidence="5" type="ORF">D0907_04530</name>
</gene>
<dbReference type="GeneID" id="99504716"/>
<accession>A0AAD0WBM2</accession>
<keyword evidence="3" id="KW-0804">Transcription</keyword>
<dbReference type="Pfam" id="PF12833">
    <property type="entry name" value="HTH_18"/>
    <property type="match status" value="1"/>
</dbReference>